<dbReference type="InterPro" id="IPR018957">
    <property type="entry name" value="Znf_C3HC4_RING-type"/>
</dbReference>
<keyword evidence="8" id="KW-1185">Reference proteome</keyword>
<dbReference type="SUPFAM" id="SSF57850">
    <property type="entry name" value="RING/U-box"/>
    <property type="match status" value="1"/>
</dbReference>
<gene>
    <name evidence="6" type="ORF">GSOID_T00015477001</name>
    <name evidence="7" type="ORF">GSOID_T00031264001</name>
</gene>
<keyword evidence="2 4" id="KW-0863">Zinc-finger</keyword>
<reference evidence="6" key="1">
    <citation type="journal article" date="2010" name="Science">
        <title>Plasticity of animal genome architecture unmasked by rapid evolution of a pelagic tunicate.</title>
        <authorList>
            <person name="Denoeud F."/>
            <person name="Henriet S."/>
            <person name="Mungpakdee S."/>
            <person name="Aury J.M."/>
            <person name="Da Silva C."/>
            <person name="Brinkmann H."/>
            <person name="Mikhaleva J."/>
            <person name="Olsen L.C."/>
            <person name="Jubin C."/>
            <person name="Canestro C."/>
            <person name="Bouquet J.M."/>
            <person name="Danks G."/>
            <person name="Poulain J."/>
            <person name="Campsteijn C."/>
            <person name="Adamski M."/>
            <person name="Cross I."/>
            <person name="Yadetie F."/>
            <person name="Muffato M."/>
            <person name="Louis A."/>
            <person name="Butcher S."/>
            <person name="Tsagkogeorga G."/>
            <person name="Konrad A."/>
            <person name="Singh S."/>
            <person name="Jensen M.F."/>
            <person name="Cong E.H."/>
            <person name="Eikeseth-Otteraa H."/>
            <person name="Noel B."/>
            <person name="Anthouard V."/>
            <person name="Porcel B.M."/>
            <person name="Kachouri-Lafond R."/>
            <person name="Nishino A."/>
            <person name="Ugolini M."/>
            <person name="Chourrout P."/>
            <person name="Nishida H."/>
            <person name="Aasland R."/>
            <person name="Huzurbazar S."/>
            <person name="Westhof E."/>
            <person name="Delsuc F."/>
            <person name="Lehrach H."/>
            <person name="Reinhardt R."/>
            <person name="Weissenbach J."/>
            <person name="Roy S.W."/>
            <person name="Artiguenave F."/>
            <person name="Postlethwait J.H."/>
            <person name="Manak J.R."/>
            <person name="Thompson E.M."/>
            <person name="Jaillon O."/>
            <person name="Du Pasquier L."/>
            <person name="Boudinot P."/>
            <person name="Liberles D.A."/>
            <person name="Volff J.N."/>
            <person name="Philippe H."/>
            <person name="Lenhard B."/>
            <person name="Roest Crollius H."/>
            <person name="Wincker P."/>
            <person name="Chourrout D."/>
        </authorList>
    </citation>
    <scope>NUCLEOTIDE SEQUENCE [LARGE SCALE GENOMIC DNA]</scope>
</reference>
<evidence type="ECO:0000259" key="5">
    <source>
        <dbReference type="PROSITE" id="PS50089"/>
    </source>
</evidence>
<sequence length="77" mass="9109">MRVASVACALEFRVPDKPVEQRTRCDICLEEYNREERKESTLYCGHRFCFKCLNELPNKLCPNCSKEYTAEQIIQLF</sequence>
<name>E4XMT0_OIKDI</name>
<protein>
    <recommendedName>
        <fullName evidence="5">RING-type domain-containing protein</fullName>
    </recommendedName>
</protein>
<dbReference type="GO" id="GO:0008270">
    <property type="term" value="F:zinc ion binding"/>
    <property type="evidence" value="ECO:0007669"/>
    <property type="project" value="UniProtKB-KW"/>
</dbReference>
<dbReference type="EMBL" id="FN653079">
    <property type="protein sequence ID" value="CBY19823.1"/>
    <property type="molecule type" value="Genomic_DNA"/>
</dbReference>
<dbReference type="InterPro" id="IPR013083">
    <property type="entry name" value="Znf_RING/FYVE/PHD"/>
</dbReference>
<dbReference type="AlphaFoldDB" id="E4XMT0"/>
<evidence type="ECO:0000313" key="7">
    <source>
        <dbReference type="EMBL" id="CBY37778.1"/>
    </source>
</evidence>
<dbReference type="InterPro" id="IPR017907">
    <property type="entry name" value="Znf_RING_CS"/>
</dbReference>
<evidence type="ECO:0000313" key="8">
    <source>
        <dbReference type="Proteomes" id="UP000001307"/>
    </source>
</evidence>
<dbReference type="InterPro" id="IPR001841">
    <property type="entry name" value="Znf_RING"/>
</dbReference>
<accession>E4XMT0</accession>
<evidence type="ECO:0000256" key="3">
    <source>
        <dbReference type="ARBA" id="ARBA00022833"/>
    </source>
</evidence>
<dbReference type="Proteomes" id="UP000011014">
    <property type="component" value="Unassembled WGS sequence"/>
</dbReference>
<feature type="domain" description="RING-type" evidence="5">
    <location>
        <begin position="25"/>
        <end position="65"/>
    </location>
</feature>
<keyword evidence="1" id="KW-0479">Metal-binding</keyword>
<keyword evidence="3" id="KW-0862">Zinc</keyword>
<organism evidence="6">
    <name type="scientific">Oikopleura dioica</name>
    <name type="common">Tunicate</name>
    <dbReference type="NCBI Taxonomy" id="34765"/>
    <lineage>
        <taxon>Eukaryota</taxon>
        <taxon>Metazoa</taxon>
        <taxon>Chordata</taxon>
        <taxon>Tunicata</taxon>
        <taxon>Appendicularia</taxon>
        <taxon>Copelata</taxon>
        <taxon>Oikopleuridae</taxon>
        <taxon>Oikopleura</taxon>
    </lineage>
</organism>
<dbReference type="OrthoDB" id="6329076at2759"/>
<dbReference type="PROSITE" id="PS00518">
    <property type="entry name" value="ZF_RING_1"/>
    <property type="match status" value="1"/>
</dbReference>
<evidence type="ECO:0000256" key="2">
    <source>
        <dbReference type="ARBA" id="ARBA00022771"/>
    </source>
</evidence>
<evidence type="ECO:0000256" key="1">
    <source>
        <dbReference type="ARBA" id="ARBA00022723"/>
    </source>
</evidence>
<dbReference type="Gene3D" id="3.30.40.10">
    <property type="entry name" value="Zinc/RING finger domain, C3HC4 (zinc finger)"/>
    <property type="match status" value="1"/>
</dbReference>
<evidence type="ECO:0000313" key="6">
    <source>
        <dbReference type="EMBL" id="CBY19823.1"/>
    </source>
</evidence>
<dbReference type="PROSITE" id="PS50089">
    <property type="entry name" value="ZF_RING_2"/>
    <property type="match status" value="1"/>
</dbReference>
<dbReference type="EMBL" id="FN655057">
    <property type="protein sequence ID" value="CBY37778.1"/>
    <property type="molecule type" value="Genomic_DNA"/>
</dbReference>
<dbReference type="SMART" id="SM00184">
    <property type="entry name" value="RING"/>
    <property type="match status" value="1"/>
</dbReference>
<dbReference type="InParanoid" id="E4XMT0"/>
<proteinExistence type="predicted"/>
<dbReference type="Pfam" id="PF00097">
    <property type="entry name" value="zf-C3HC4"/>
    <property type="match status" value="1"/>
</dbReference>
<dbReference type="Proteomes" id="UP000001307">
    <property type="component" value="Unassembled WGS sequence"/>
</dbReference>
<evidence type="ECO:0000256" key="4">
    <source>
        <dbReference type="PROSITE-ProRule" id="PRU00175"/>
    </source>
</evidence>